<dbReference type="Proteomes" id="UP000887226">
    <property type="component" value="Unassembled WGS sequence"/>
</dbReference>
<gene>
    <name evidence="6" type="ORF">BJ878DRAFT_159969</name>
</gene>
<reference evidence="6" key="1">
    <citation type="journal article" date="2021" name="IMA Fungus">
        <title>Genomic characterization of three marine fungi, including Emericellopsis atlantica sp. nov. with signatures of a generalist lifestyle and marine biomass degradation.</title>
        <authorList>
            <person name="Hagestad O.C."/>
            <person name="Hou L."/>
            <person name="Andersen J.H."/>
            <person name="Hansen E.H."/>
            <person name="Altermark B."/>
            <person name="Li C."/>
            <person name="Kuhnert E."/>
            <person name="Cox R.J."/>
            <person name="Crous P.W."/>
            <person name="Spatafora J.W."/>
            <person name="Lail K."/>
            <person name="Amirebrahimi M."/>
            <person name="Lipzen A."/>
            <person name="Pangilinan J."/>
            <person name="Andreopoulos W."/>
            <person name="Hayes R.D."/>
            <person name="Ng V."/>
            <person name="Grigoriev I.V."/>
            <person name="Jackson S.A."/>
            <person name="Sutton T.D.S."/>
            <person name="Dobson A.D.W."/>
            <person name="Rama T."/>
        </authorList>
    </citation>
    <scope>NUCLEOTIDE SEQUENCE</scope>
    <source>
        <strain evidence="6">TRa3180A</strain>
    </source>
</reference>
<evidence type="ECO:0000313" key="7">
    <source>
        <dbReference type="Proteomes" id="UP000887226"/>
    </source>
</evidence>
<evidence type="ECO:0000256" key="1">
    <source>
        <dbReference type="ARBA" id="ARBA00004141"/>
    </source>
</evidence>
<evidence type="ECO:0000256" key="4">
    <source>
        <dbReference type="ARBA" id="ARBA00023136"/>
    </source>
</evidence>
<accession>A0A9P7YZF6</accession>
<keyword evidence="2 5" id="KW-0812">Transmembrane</keyword>
<keyword evidence="4 5" id="KW-0472">Membrane</keyword>
<proteinExistence type="predicted"/>
<comment type="subcellular location">
    <subcellularLocation>
        <location evidence="1">Membrane</location>
        <topology evidence="1">Multi-pass membrane protein</topology>
    </subcellularLocation>
</comment>
<dbReference type="GO" id="GO:0022857">
    <property type="term" value="F:transmembrane transporter activity"/>
    <property type="evidence" value="ECO:0007669"/>
    <property type="project" value="TreeGrafter"/>
</dbReference>
<organism evidence="6 7">
    <name type="scientific">Calycina marina</name>
    <dbReference type="NCBI Taxonomy" id="1763456"/>
    <lineage>
        <taxon>Eukaryota</taxon>
        <taxon>Fungi</taxon>
        <taxon>Dikarya</taxon>
        <taxon>Ascomycota</taxon>
        <taxon>Pezizomycotina</taxon>
        <taxon>Leotiomycetes</taxon>
        <taxon>Helotiales</taxon>
        <taxon>Pezizellaceae</taxon>
        <taxon>Calycina</taxon>
    </lineage>
</organism>
<dbReference type="PANTHER" id="PTHR23501">
    <property type="entry name" value="MAJOR FACILITATOR SUPERFAMILY"/>
    <property type="match status" value="1"/>
</dbReference>
<keyword evidence="3 5" id="KW-1133">Transmembrane helix</keyword>
<evidence type="ECO:0000256" key="5">
    <source>
        <dbReference type="SAM" id="Phobius"/>
    </source>
</evidence>
<evidence type="ECO:0000256" key="3">
    <source>
        <dbReference type="ARBA" id="ARBA00022989"/>
    </source>
</evidence>
<feature type="transmembrane region" description="Helical" evidence="5">
    <location>
        <begin position="20"/>
        <end position="42"/>
    </location>
</feature>
<dbReference type="OrthoDB" id="4139357at2759"/>
<name>A0A9P7YZF6_9HELO</name>
<dbReference type="AlphaFoldDB" id="A0A9P7YZF6"/>
<comment type="caution">
    <text evidence="6">The sequence shown here is derived from an EMBL/GenBank/DDBJ whole genome shotgun (WGS) entry which is preliminary data.</text>
</comment>
<dbReference type="GO" id="GO:0005886">
    <property type="term" value="C:plasma membrane"/>
    <property type="evidence" value="ECO:0007669"/>
    <property type="project" value="TreeGrafter"/>
</dbReference>
<dbReference type="EMBL" id="MU254053">
    <property type="protein sequence ID" value="KAG9242634.1"/>
    <property type="molecule type" value="Genomic_DNA"/>
</dbReference>
<protein>
    <submittedName>
        <fullName evidence="6">Uncharacterized protein</fullName>
    </submittedName>
</protein>
<evidence type="ECO:0000313" key="6">
    <source>
        <dbReference type="EMBL" id="KAG9242634.1"/>
    </source>
</evidence>
<keyword evidence="7" id="KW-1185">Reference proteome</keyword>
<dbReference type="PANTHER" id="PTHR23501:SF149">
    <property type="entry name" value="MULTIDRUG TRANSPORTER, PUTATIVE (AFU_ORTHOLOGUE AFUA_5G10430)-RELATED"/>
    <property type="match status" value="1"/>
</dbReference>
<sequence length="152" mass="17087">MVVGFGLLALLDTTIPTRHWVPILLIVGAVQGTVLLPLSTWVQAASSVEDKVYAASTCTFLRSLGMCVGVSMSGTTIFQILPAHQLRQHQLPIKIAREAESFVAVLKPGQRIFQREWRLYWHTAETSRACSRFSLVWPLSRFLLRYQFKGTV</sequence>
<evidence type="ECO:0000256" key="2">
    <source>
        <dbReference type="ARBA" id="ARBA00022692"/>
    </source>
</evidence>